<evidence type="ECO:0000259" key="5">
    <source>
        <dbReference type="Pfam" id="PF00496"/>
    </source>
</evidence>
<dbReference type="PROSITE" id="PS51257">
    <property type="entry name" value="PROKAR_LIPOPROTEIN"/>
    <property type="match status" value="1"/>
</dbReference>
<accession>A0A511SYU7</accession>
<protein>
    <submittedName>
        <fullName evidence="6">Peptide ABC transporter substrate-binding protein</fullName>
    </submittedName>
    <submittedName>
        <fullName evidence="7">Peptide/nickel transport system substrate-binding protein</fullName>
    </submittedName>
</protein>
<comment type="similarity">
    <text evidence="1">Belongs to the bacterial solute-binding protein 5 family.</text>
</comment>
<dbReference type="EMBL" id="BJXR01000020">
    <property type="protein sequence ID" value="GEN07076.1"/>
    <property type="molecule type" value="Genomic_DNA"/>
</dbReference>
<dbReference type="InterPro" id="IPR030678">
    <property type="entry name" value="Peptide/Ni-bd"/>
</dbReference>
<dbReference type="GO" id="GO:1904680">
    <property type="term" value="F:peptide transmembrane transporter activity"/>
    <property type="evidence" value="ECO:0007669"/>
    <property type="project" value="TreeGrafter"/>
</dbReference>
<evidence type="ECO:0000256" key="2">
    <source>
        <dbReference type="ARBA" id="ARBA00022448"/>
    </source>
</evidence>
<dbReference type="EMBL" id="FOIB01000004">
    <property type="protein sequence ID" value="SEU00419.1"/>
    <property type="molecule type" value="Genomic_DNA"/>
</dbReference>
<dbReference type="PANTHER" id="PTHR30290">
    <property type="entry name" value="PERIPLASMIC BINDING COMPONENT OF ABC TRANSPORTER"/>
    <property type="match status" value="1"/>
</dbReference>
<comment type="caution">
    <text evidence="6">The sequence shown here is derived from an EMBL/GenBank/DDBJ whole genome shotgun (WGS) entry which is preliminary data.</text>
</comment>
<dbReference type="GO" id="GO:0015833">
    <property type="term" value="P:peptide transport"/>
    <property type="evidence" value="ECO:0007669"/>
    <property type="project" value="TreeGrafter"/>
</dbReference>
<dbReference type="Proteomes" id="UP000183760">
    <property type="component" value="Unassembled WGS sequence"/>
</dbReference>
<evidence type="ECO:0000313" key="7">
    <source>
        <dbReference type="EMBL" id="SEU00419.1"/>
    </source>
</evidence>
<evidence type="ECO:0000256" key="4">
    <source>
        <dbReference type="SAM" id="SignalP"/>
    </source>
</evidence>
<feature type="signal peptide" evidence="4">
    <location>
        <begin position="1"/>
        <end position="19"/>
    </location>
</feature>
<dbReference type="Gene3D" id="3.10.105.10">
    <property type="entry name" value="Dipeptide-binding Protein, Domain 3"/>
    <property type="match status" value="1"/>
</dbReference>
<keyword evidence="8" id="KW-1185">Reference proteome</keyword>
<organism evidence="6 9">
    <name type="scientific">Myxococcus fulvus</name>
    <dbReference type="NCBI Taxonomy" id="33"/>
    <lineage>
        <taxon>Bacteria</taxon>
        <taxon>Pseudomonadati</taxon>
        <taxon>Myxococcota</taxon>
        <taxon>Myxococcia</taxon>
        <taxon>Myxococcales</taxon>
        <taxon>Cystobacterineae</taxon>
        <taxon>Myxococcaceae</taxon>
        <taxon>Myxococcus</taxon>
    </lineage>
</organism>
<evidence type="ECO:0000256" key="3">
    <source>
        <dbReference type="ARBA" id="ARBA00022729"/>
    </source>
</evidence>
<feature type="chain" id="PRO_5023036566" evidence="4">
    <location>
        <begin position="20"/>
        <end position="549"/>
    </location>
</feature>
<evidence type="ECO:0000313" key="8">
    <source>
        <dbReference type="Proteomes" id="UP000183760"/>
    </source>
</evidence>
<dbReference type="InterPro" id="IPR000914">
    <property type="entry name" value="SBP_5_dom"/>
</dbReference>
<dbReference type="AlphaFoldDB" id="A0A511SYU7"/>
<reference evidence="6 9" key="2">
    <citation type="submission" date="2019-07" db="EMBL/GenBank/DDBJ databases">
        <title>Whole genome shotgun sequence of Myxococcus fulvus NBRC 100333.</title>
        <authorList>
            <person name="Hosoyama A."/>
            <person name="Uohara A."/>
            <person name="Ohji S."/>
            <person name="Ichikawa N."/>
        </authorList>
    </citation>
    <scope>NUCLEOTIDE SEQUENCE [LARGE SCALE GENOMIC DNA]</scope>
    <source>
        <strain evidence="6 9">NBRC 100333</strain>
    </source>
</reference>
<proteinExistence type="inferred from homology"/>
<dbReference type="InterPro" id="IPR039424">
    <property type="entry name" value="SBP_5"/>
</dbReference>
<gene>
    <name evidence="6" type="ORF">MFU01_21130</name>
    <name evidence="7" type="ORF">SAMN05443572_104298</name>
</gene>
<name>A0A511SYU7_MYXFU</name>
<evidence type="ECO:0000256" key="1">
    <source>
        <dbReference type="ARBA" id="ARBA00005695"/>
    </source>
</evidence>
<reference evidence="7 8" key="1">
    <citation type="submission" date="2016-10" db="EMBL/GenBank/DDBJ databases">
        <authorList>
            <person name="Varghese N."/>
            <person name="Submissions S."/>
        </authorList>
    </citation>
    <scope>NUCLEOTIDE SEQUENCE [LARGE SCALE GENOMIC DNA]</scope>
    <source>
        <strain evidence="7 8">DSM 16525</strain>
    </source>
</reference>
<keyword evidence="2" id="KW-0813">Transport</keyword>
<dbReference type="GO" id="GO:0030288">
    <property type="term" value="C:outer membrane-bounded periplasmic space"/>
    <property type="evidence" value="ECO:0007669"/>
    <property type="project" value="UniProtKB-ARBA"/>
</dbReference>
<dbReference type="OrthoDB" id="9772924at2"/>
<dbReference type="SUPFAM" id="SSF53850">
    <property type="entry name" value="Periplasmic binding protein-like II"/>
    <property type="match status" value="1"/>
</dbReference>
<dbReference type="STRING" id="1334629.MFUL124B02_37910"/>
<evidence type="ECO:0000313" key="9">
    <source>
        <dbReference type="Proteomes" id="UP000321514"/>
    </source>
</evidence>
<dbReference type="Pfam" id="PF00496">
    <property type="entry name" value="SBP_bac_5"/>
    <property type="match status" value="1"/>
</dbReference>
<feature type="domain" description="Solute-binding protein family 5" evidence="5">
    <location>
        <begin position="75"/>
        <end position="445"/>
    </location>
</feature>
<evidence type="ECO:0000313" key="6">
    <source>
        <dbReference type="EMBL" id="GEN07076.1"/>
    </source>
</evidence>
<keyword evidence="3 4" id="KW-0732">Signal</keyword>
<dbReference type="PIRSF" id="PIRSF002741">
    <property type="entry name" value="MppA"/>
    <property type="match status" value="1"/>
</dbReference>
<dbReference type="CDD" id="cd08509">
    <property type="entry name" value="PBP2_TmCBP_oligosaccharides_like"/>
    <property type="match status" value="1"/>
</dbReference>
<dbReference type="Gene3D" id="3.90.76.10">
    <property type="entry name" value="Dipeptide-binding Protein, Domain 1"/>
    <property type="match status" value="1"/>
</dbReference>
<dbReference type="Gene3D" id="3.40.190.10">
    <property type="entry name" value="Periplasmic binding protein-like II"/>
    <property type="match status" value="1"/>
</dbReference>
<dbReference type="GO" id="GO:0043190">
    <property type="term" value="C:ATP-binding cassette (ABC) transporter complex"/>
    <property type="evidence" value="ECO:0007669"/>
    <property type="project" value="InterPro"/>
</dbReference>
<dbReference type="Proteomes" id="UP000321514">
    <property type="component" value="Unassembled WGS sequence"/>
</dbReference>
<dbReference type="PANTHER" id="PTHR30290:SF9">
    <property type="entry name" value="OLIGOPEPTIDE-BINDING PROTEIN APPA"/>
    <property type="match status" value="1"/>
</dbReference>
<dbReference type="RefSeq" id="WP_074953530.1">
    <property type="nucleotide sequence ID" value="NZ_BJXR01000020.1"/>
</dbReference>
<sequence>MRPAASLLPLLLLTLAACSNEPRPRPPGTLFVSVEQQSAWVRNFNPLFPGAGSRWPTRAGIYECLELYTPSTGGFTPWLATGHAWSEDRRTLRFTLREGVRWSDGRAFSADDVAYTFQLLRKHAALDAGGVWRFLSDVRAEGPHTVAFQFSRLFIPGFGDLAAQPIVPRHIWELVADPVTFTNPSPVATGPFTQVSLFRNQVYELGRNPYYWQPGKPAVRALRFLAFPTNDQANLALVEGEVDWAGNFVPAVDRTFVSKDPKHHARWFPLYGSTVFLYPNTRRPPLDDVRVRKALSMALDRERLVEIAMYGYTRPADATGLNDAYAGWRDADVADDAWVRHDAKEAARLLDEAGLIAGEDGLRRGKDGLPLTLDIEVVGGWSDWVRAGQVVARDLRKLGLQAQLRTYEFGAWQARLQKGEFQLAISWSLDGPTPYTFYKWMLSSATVRPVGEVAAANWQRYGDVQTDALLERFEGTDSREEQQALMAQVQRRFSETAPAIPLFPNPSWGESNSKRFTGFPTEANPYARLSPHAEPDSLLVLTTLKPREP</sequence>